<evidence type="ECO:0000313" key="3">
    <source>
        <dbReference type="EMBL" id="EKU73624.1"/>
    </source>
</evidence>
<dbReference type="InterPro" id="IPR053521">
    <property type="entry name" value="McjB-like"/>
</dbReference>
<dbReference type="MEROPS" id="C96.001"/>
<proteinExistence type="predicted"/>
<dbReference type="HOGENOM" id="CLU_085623_0_0_5"/>
<name>K9CMU4_SPHYA</name>
<dbReference type="Proteomes" id="UP000009887">
    <property type="component" value="Unassembled WGS sequence"/>
</dbReference>
<reference evidence="3 4" key="1">
    <citation type="submission" date="2012-09" db="EMBL/GenBank/DDBJ databases">
        <title>The Genome Sequence of Sphingobium yanoikuyae ATCC 51230.</title>
        <authorList>
            <consortium name="The Broad Institute Genome Sequencing Platform"/>
            <person name="Earl A."/>
            <person name="Ward D."/>
            <person name="Feldgarden M."/>
            <person name="Gevers D."/>
            <person name="Huys G."/>
            <person name="Walker B."/>
            <person name="Young S.K."/>
            <person name="Zeng Q."/>
            <person name="Gargeya S."/>
            <person name="Fitzgerald M."/>
            <person name="Haas B."/>
            <person name="Abouelleil A."/>
            <person name="Alvarado L."/>
            <person name="Arachchi H.M."/>
            <person name="Berlin A.M."/>
            <person name="Chapman S.B."/>
            <person name="Goldberg J."/>
            <person name="Griggs A."/>
            <person name="Gujja S."/>
            <person name="Hansen M."/>
            <person name="Howarth C."/>
            <person name="Imamovic A."/>
            <person name="Larimer J."/>
            <person name="McCowen C."/>
            <person name="Montmayeur A."/>
            <person name="Murphy C."/>
            <person name="Neiman D."/>
            <person name="Pearson M."/>
            <person name="Priest M."/>
            <person name="Roberts A."/>
            <person name="Saif S."/>
            <person name="Shea T."/>
            <person name="Sisk P."/>
            <person name="Sykes S."/>
            <person name="Wortman J."/>
            <person name="Nusbaum C."/>
            <person name="Birren B."/>
        </authorList>
    </citation>
    <scope>NUCLEOTIDE SEQUENCE [LARGE SCALE GENOMIC DNA]</scope>
    <source>
        <strain evidence="3 4">ATCC 51230</strain>
    </source>
</reference>
<organism evidence="3 4">
    <name type="scientific">Sphingobium yanoikuyae ATCC 51230</name>
    <dbReference type="NCBI Taxonomy" id="883163"/>
    <lineage>
        <taxon>Bacteria</taxon>
        <taxon>Pseudomonadati</taxon>
        <taxon>Pseudomonadota</taxon>
        <taxon>Alphaproteobacteria</taxon>
        <taxon>Sphingomonadales</taxon>
        <taxon>Sphingomonadaceae</taxon>
        <taxon>Sphingobium</taxon>
    </lineage>
</organism>
<evidence type="ECO:0000313" key="4">
    <source>
        <dbReference type="Proteomes" id="UP000009887"/>
    </source>
</evidence>
<comment type="caution">
    <text evidence="3">The sequence shown here is derived from an EMBL/GenBank/DDBJ whole genome shotgun (WGS) entry which is preliminary data.</text>
</comment>
<sequence>MAIGLKSSISFCDVEGQLVFLDIEADRYFGLSPAAEQSFRRLLADPASPAPASDAPASPDPASPDPASSVMALIGHAQLLEMDAPAAPMPCPARASGGESLLDRLEASDHRSSAAATIAASLHITSIRAQLRVRSLSSIFARLRRSKSAVRNWRHAPDEALAIIAAFAASARVLRSHDQCLPRSLALAHAFIRAGLAADLFLAVRLRPFAAHCWVEHDGLIANDRAAHVDSYQPILIL</sequence>
<dbReference type="InterPro" id="IPR032708">
    <property type="entry name" value="McjB_C"/>
</dbReference>
<dbReference type="Pfam" id="PF13471">
    <property type="entry name" value="Transglut_core3"/>
    <property type="match status" value="1"/>
</dbReference>
<dbReference type="AlphaFoldDB" id="K9CMU4"/>
<feature type="region of interest" description="Disordered" evidence="1">
    <location>
        <begin position="45"/>
        <end position="68"/>
    </location>
</feature>
<keyword evidence="4" id="KW-1185">Reference proteome</keyword>
<feature type="compositionally biased region" description="Low complexity" evidence="1">
    <location>
        <begin position="45"/>
        <end position="57"/>
    </location>
</feature>
<evidence type="ECO:0000259" key="2">
    <source>
        <dbReference type="Pfam" id="PF13471"/>
    </source>
</evidence>
<accession>K9CMU4</accession>
<gene>
    <name evidence="3" type="ORF">HMPREF9718_04093</name>
</gene>
<dbReference type="NCBIfam" id="NF033537">
    <property type="entry name" value="lasso_biosyn_B2"/>
    <property type="match status" value="1"/>
</dbReference>
<dbReference type="EMBL" id="AGZU01000015">
    <property type="protein sequence ID" value="EKU73624.1"/>
    <property type="molecule type" value="Genomic_DNA"/>
</dbReference>
<dbReference type="PATRIC" id="fig|883163.3.peg.4127"/>
<feature type="domain" description="Microcin J25-processing protein McjB C-terminal" evidence="2">
    <location>
        <begin position="126"/>
        <end position="236"/>
    </location>
</feature>
<protein>
    <recommendedName>
        <fullName evidence="2">Microcin J25-processing protein McjB C-terminal domain-containing protein</fullName>
    </recommendedName>
</protein>
<evidence type="ECO:0000256" key="1">
    <source>
        <dbReference type="SAM" id="MobiDB-lite"/>
    </source>
</evidence>
<dbReference type="RefSeq" id="WP_004211933.1">
    <property type="nucleotide sequence ID" value="NZ_JH992904.1"/>
</dbReference>